<evidence type="ECO:0000256" key="1">
    <source>
        <dbReference type="SAM" id="MobiDB-lite"/>
    </source>
</evidence>
<comment type="caution">
    <text evidence="2">The sequence shown here is derived from an EMBL/GenBank/DDBJ whole genome shotgun (WGS) entry which is preliminary data.</text>
</comment>
<accession>A0A8X7MHZ8</accession>
<dbReference type="EMBL" id="LWDE02003416">
    <property type="protein sequence ID" value="KAE8235584.1"/>
    <property type="molecule type" value="Genomic_DNA"/>
</dbReference>
<feature type="region of interest" description="Disordered" evidence="1">
    <location>
        <begin position="71"/>
        <end position="97"/>
    </location>
</feature>
<organism evidence="2 3">
    <name type="scientific">Tilletia controversa</name>
    <name type="common">dwarf bunt fungus</name>
    <dbReference type="NCBI Taxonomy" id="13291"/>
    <lineage>
        <taxon>Eukaryota</taxon>
        <taxon>Fungi</taxon>
        <taxon>Dikarya</taxon>
        <taxon>Basidiomycota</taxon>
        <taxon>Ustilaginomycotina</taxon>
        <taxon>Exobasidiomycetes</taxon>
        <taxon>Tilletiales</taxon>
        <taxon>Tilletiaceae</taxon>
        <taxon>Tilletia</taxon>
    </lineage>
</organism>
<keyword evidence="3" id="KW-1185">Reference proteome</keyword>
<feature type="compositionally biased region" description="Low complexity" evidence="1">
    <location>
        <begin position="73"/>
        <end position="92"/>
    </location>
</feature>
<name>A0A8X7MHZ8_9BASI</name>
<evidence type="ECO:0000313" key="2">
    <source>
        <dbReference type="EMBL" id="KAE8235584.1"/>
    </source>
</evidence>
<reference evidence="2" key="2">
    <citation type="journal article" date="2019" name="IMA Fungus">
        <title>Genome sequencing and comparison of five Tilletia species to identify candidate genes for the detection of regulated species infecting wheat.</title>
        <authorList>
            <person name="Nguyen H.D.T."/>
            <person name="Sultana T."/>
            <person name="Kesanakurti P."/>
            <person name="Hambleton S."/>
        </authorList>
    </citation>
    <scope>NUCLEOTIDE SEQUENCE</scope>
    <source>
        <strain evidence="2">DAOMC 236426</strain>
    </source>
</reference>
<gene>
    <name evidence="2" type="ORF">A4X06_0g9823</name>
</gene>
<dbReference type="AlphaFoldDB" id="A0A8X7MHZ8"/>
<reference evidence="2" key="1">
    <citation type="submission" date="2016-04" db="EMBL/GenBank/DDBJ databases">
        <authorList>
            <person name="Nguyen H.D."/>
            <person name="Samba Siva P."/>
            <person name="Cullis J."/>
            <person name="Levesque C.A."/>
            <person name="Hambleton S."/>
        </authorList>
    </citation>
    <scope>NUCLEOTIDE SEQUENCE</scope>
    <source>
        <strain evidence="2">DAOMC 236426</strain>
    </source>
</reference>
<protein>
    <submittedName>
        <fullName evidence="2">Uncharacterized protein</fullName>
    </submittedName>
</protein>
<sequence length="259" mass="28829">MTDADVEAFMANYIHLSINDDDADTSSSATYMPIVATNHSDTILPTLVSPSFVSGPSLDWKPPQRLVHNQHFSSSSATSTSIGSYQSGSSSQPRNNFFTQRNLPIRETPRPLTAIMPPFPFIDSSFVPYRAVGSLMQQSPEGIIVREFWKTVVTAFHTIAMTHPDPIKGAEEQQDLGTLLSRFKGRRRGVALLTEASAVIHFEGFMLRPHRAVRPHYALRLSSSDHPFYAFQHVPRSVNAQDQFPNVNFVVPGINPQHI</sequence>
<proteinExistence type="predicted"/>
<evidence type="ECO:0000313" key="3">
    <source>
        <dbReference type="Proteomes" id="UP000077684"/>
    </source>
</evidence>
<dbReference type="Proteomes" id="UP000077684">
    <property type="component" value="Unassembled WGS sequence"/>
</dbReference>